<name>A0A3B0T3G7_9ZZZZ</name>
<feature type="domain" description="YbaK/aminoacyl-tRNA synthetase-associated" evidence="1">
    <location>
        <begin position="28"/>
        <end position="144"/>
    </location>
</feature>
<organism evidence="2">
    <name type="scientific">hydrothermal vent metagenome</name>
    <dbReference type="NCBI Taxonomy" id="652676"/>
    <lineage>
        <taxon>unclassified sequences</taxon>
        <taxon>metagenomes</taxon>
        <taxon>ecological metagenomes</taxon>
    </lineage>
</organism>
<dbReference type="SUPFAM" id="SSF55826">
    <property type="entry name" value="YbaK/ProRS associated domain"/>
    <property type="match status" value="1"/>
</dbReference>
<dbReference type="Gene3D" id="3.90.960.10">
    <property type="entry name" value="YbaK/aminoacyl-tRNA synthetase-associated domain"/>
    <property type="match status" value="1"/>
</dbReference>
<sequence length="159" mass="16973">EPLPPETARVVEAAVAAGIAPRIHHFPEGTRTSKDAARAVGCDLGAIAKSLVFEVDDRPVLVLCSGDRRVDEVKLAAVFGGSRARPASRDRVLEITGYSAGGTPAVGHDRVLEVVADVSLARYRWVWTAGGTADTVYPVSVERLIAASNARWQEISTRE</sequence>
<gene>
    <name evidence="2" type="ORF">MNBD_ACTINO01-1866</name>
</gene>
<evidence type="ECO:0000259" key="1">
    <source>
        <dbReference type="Pfam" id="PF04073"/>
    </source>
</evidence>
<dbReference type="InterPro" id="IPR007214">
    <property type="entry name" value="YbaK/aa-tRNA-synth-assoc-dom"/>
</dbReference>
<dbReference type="CDD" id="cd04333">
    <property type="entry name" value="ProX_deacylase"/>
    <property type="match status" value="1"/>
</dbReference>
<accession>A0A3B0T3G7</accession>
<dbReference type="PANTHER" id="PTHR30411">
    <property type="entry name" value="CYTOPLASMIC PROTEIN"/>
    <property type="match status" value="1"/>
</dbReference>
<proteinExistence type="predicted"/>
<feature type="non-terminal residue" evidence="2">
    <location>
        <position position="1"/>
    </location>
</feature>
<dbReference type="PANTHER" id="PTHR30411:SF1">
    <property type="entry name" value="CYTOPLASMIC PROTEIN"/>
    <property type="match status" value="1"/>
</dbReference>
<dbReference type="Pfam" id="PF04073">
    <property type="entry name" value="tRNA_edit"/>
    <property type="match status" value="1"/>
</dbReference>
<evidence type="ECO:0000313" key="2">
    <source>
        <dbReference type="EMBL" id="VAW08982.1"/>
    </source>
</evidence>
<dbReference type="InterPro" id="IPR036754">
    <property type="entry name" value="YbaK/aa-tRNA-synt-asso_dom_sf"/>
</dbReference>
<protein>
    <recommendedName>
        <fullName evidence="1">YbaK/aminoacyl-tRNA synthetase-associated domain-containing protein</fullName>
    </recommendedName>
</protein>
<reference evidence="2" key="1">
    <citation type="submission" date="2018-06" db="EMBL/GenBank/DDBJ databases">
        <authorList>
            <person name="Zhirakovskaya E."/>
        </authorList>
    </citation>
    <scope>NUCLEOTIDE SEQUENCE</scope>
</reference>
<dbReference type="AlphaFoldDB" id="A0A3B0T3G7"/>
<dbReference type="EMBL" id="UOEI01000663">
    <property type="protein sequence ID" value="VAW08982.1"/>
    <property type="molecule type" value="Genomic_DNA"/>
</dbReference>
<dbReference type="GO" id="GO:0002161">
    <property type="term" value="F:aminoacyl-tRNA deacylase activity"/>
    <property type="evidence" value="ECO:0007669"/>
    <property type="project" value="InterPro"/>
</dbReference>